<dbReference type="InterPro" id="IPR033786">
    <property type="entry name" value="TTHB210-like"/>
</dbReference>
<sequence>MYVTPTQGTPQDYLQTYVILPVDHTSRTPPLAVGVELTEGFVSKATKLPKLLNIPIPIGPTETFSYSAFEQPAAFFPMVGTNPFGFVYWSYAFNGHPGVGIYDVPHFDFHFMFPSYDYWWNQEWNVNSHGPCMGGSNATFFKTFKPIPSCCWPGSTLGPIIQAGDFVWGMGSHLWDTSAAEYNPVRRFNFTHIYGQYDGKIQFFESMVTVSTMQRPRGYQECITLTNNPRVMDEARHIPSRLCVVHSAKSILVEYRNFAPVLGGCTNTCGGQFAGSYPSTAPMLPPELCSVPA</sequence>
<dbReference type="OrthoDB" id="523142at2759"/>
<dbReference type="Proteomes" id="UP000001058">
    <property type="component" value="Unassembled WGS sequence"/>
</dbReference>
<dbReference type="GeneID" id="9621621"/>
<name>D8U878_VOLCA</name>
<evidence type="ECO:0000313" key="2">
    <source>
        <dbReference type="Proteomes" id="UP000001058"/>
    </source>
</evidence>
<reference evidence="1 2" key="1">
    <citation type="journal article" date="2010" name="Science">
        <title>Genomic analysis of organismal complexity in the multicellular green alga Volvox carteri.</title>
        <authorList>
            <person name="Prochnik S.E."/>
            <person name="Umen J."/>
            <person name="Nedelcu A.M."/>
            <person name="Hallmann A."/>
            <person name="Miller S.M."/>
            <person name="Nishii I."/>
            <person name="Ferris P."/>
            <person name="Kuo A."/>
            <person name="Mitros T."/>
            <person name="Fritz-Laylin L.K."/>
            <person name="Hellsten U."/>
            <person name="Chapman J."/>
            <person name="Simakov O."/>
            <person name="Rensing S.A."/>
            <person name="Terry A."/>
            <person name="Pangilinan J."/>
            <person name="Kapitonov V."/>
            <person name="Jurka J."/>
            <person name="Salamov A."/>
            <person name="Shapiro H."/>
            <person name="Schmutz J."/>
            <person name="Grimwood J."/>
            <person name="Lindquist E."/>
            <person name="Lucas S."/>
            <person name="Grigoriev I.V."/>
            <person name="Schmitt R."/>
            <person name="Kirk D."/>
            <person name="Rokhsar D.S."/>
        </authorList>
    </citation>
    <scope>NUCLEOTIDE SEQUENCE [LARGE SCALE GENOMIC DNA]</scope>
    <source>
        <strain evidence="2">f. Nagariensis / Eve</strain>
    </source>
</reference>
<dbReference type="AlphaFoldDB" id="D8U878"/>
<dbReference type="InParanoid" id="D8U878"/>
<dbReference type="CDD" id="cd11669">
    <property type="entry name" value="TTHB210-like"/>
    <property type="match status" value="1"/>
</dbReference>
<gene>
    <name evidence="1" type="ORF">VOLCADRAFT_106565</name>
</gene>
<evidence type="ECO:0000313" key="1">
    <source>
        <dbReference type="EMBL" id="EFJ44042.1"/>
    </source>
</evidence>
<proteinExistence type="predicted"/>
<protein>
    <submittedName>
        <fullName evidence="1">Uncharacterized protein</fullName>
    </submittedName>
</protein>
<dbReference type="KEGG" id="vcn:VOLCADRAFT_106565"/>
<dbReference type="EMBL" id="GL378367">
    <property type="protein sequence ID" value="EFJ44042.1"/>
    <property type="molecule type" value="Genomic_DNA"/>
</dbReference>
<dbReference type="RefSeq" id="XP_002954843.1">
    <property type="nucleotide sequence ID" value="XM_002954797.1"/>
</dbReference>
<accession>D8U878</accession>
<organism evidence="2">
    <name type="scientific">Volvox carteri f. nagariensis</name>
    <dbReference type="NCBI Taxonomy" id="3068"/>
    <lineage>
        <taxon>Eukaryota</taxon>
        <taxon>Viridiplantae</taxon>
        <taxon>Chlorophyta</taxon>
        <taxon>core chlorophytes</taxon>
        <taxon>Chlorophyceae</taxon>
        <taxon>CS clade</taxon>
        <taxon>Chlamydomonadales</taxon>
        <taxon>Volvocaceae</taxon>
        <taxon>Volvox</taxon>
    </lineage>
</organism>
<keyword evidence="2" id="KW-1185">Reference proteome</keyword>